<reference evidence="20" key="1">
    <citation type="submission" date="2021-06" db="EMBL/GenBank/DDBJ databases">
        <authorList>
            <consortium name="Wellcome Sanger Institute Data Sharing"/>
        </authorList>
    </citation>
    <scope>NUCLEOTIDE SEQUENCE [LARGE SCALE GENOMIC DNA]</scope>
</reference>
<sequence length="351" mass="39338">MARGKKKGPSSCKTKAEDAAQTSDKTTTKENKKPEMNGEVICNGQSSIRSFLSPVKSYSRSPLHDENCIPHINDTNGQVKHNGNSGTPKHNEADKQTVCHEDTGAIKPVAKESKQAAAETVKISEQLQSKDTREQSTVQQTCKDNGGNRGSIKKESQRKGKGRQSGRRIGESKVSQNKKVTDYFAIRRSSRKSKTELKYEEKLQIDHLITSGTEEGMKVEYIEGKGRAVFATKKFERGQFVVEYHGDLIECTDAKEREAMYAQDPDTGCYMYYFQFVNKTFCVDATKETSRLGRLINHSKNGNCQTKLHEINGIPHLILVASRDIQEGEELLYDYGDRSKASIAAHPWLKH</sequence>
<evidence type="ECO:0000313" key="20">
    <source>
        <dbReference type="Ensembl" id="ENSECRP00000031777.1"/>
    </source>
</evidence>
<feature type="compositionally biased region" description="Basic and acidic residues" evidence="18">
    <location>
        <begin position="26"/>
        <end position="36"/>
    </location>
</feature>
<keyword evidence="4" id="KW-0158">Chromosome</keyword>
<feature type="region of interest" description="Disordered" evidence="18">
    <location>
        <begin position="74"/>
        <end position="97"/>
    </location>
</feature>
<protein>
    <recommendedName>
        <fullName evidence="3">[histone H4]-lysine(20) N-methyltransferase</fullName>
        <ecNumber evidence="3">2.1.1.361</ecNumber>
    </recommendedName>
</protein>
<evidence type="ECO:0000256" key="15">
    <source>
        <dbReference type="ARBA" id="ARBA00023306"/>
    </source>
</evidence>
<dbReference type="Gene3D" id="2.170.270.10">
    <property type="entry name" value="SET domain"/>
    <property type="match status" value="1"/>
</dbReference>
<dbReference type="InterPro" id="IPR047266">
    <property type="entry name" value="KMT5A-like_SET"/>
</dbReference>
<dbReference type="PROSITE" id="PS51571">
    <property type="entry name" value="SAM_MT43_PR_SET"/>
    <property type="match status" value="1"/>
</dbReference>
<dbReference type="GeneTree" id="ENSGT00940000163293"/>
<evidence type="ECO:0000256" key="12">
    <source>
        <dbReference type="ARBA" id="ARBA00023015"/>
    </source>
</evidence>
<evidence type="ECO:0000256" key="13">
    <source>
        <dbReference type="ARBA" id="ARBA00023163"/>
    </source>
</evidence>
<dbReference type="GO" id="GO:0051301">
    <property type="term" value="P:cell division"/>
    <property type="evidence" value="ECO:0007669"/>
    <property type="project" value="UniProtKB-KW"/>
</dbReference>
<dbReference type="Pfam" id="PF00856">
    <property type="entry name" value="SET"/>
    <property type="match status" value="1"/>
</dbReference>
<dbReference type="InterPro" id="IPR016858">
    <property type="entry name" value="KMT5A-like"/>
</dbReference>
<dbReference type="PROSITE" id="PS50280">
    <property type="entry name" value="SET"/>
    <property type="match status" value="1"/>
</dbReference>
<keyword evidence="21" id="KW-1185">Reference proteome</keyword>
<evidence type="ECO:0000256" key="3">
    <source>
        <dbReference type="ARBA" id="ARBA00012187"/>
    </source>
</evidence>
<dbReference type="GO" id="GO:0140944">
    <property type="term" value="F:histone H4K20 monomethyltransferase activity"/>
    <property type="evidence" value="ECO:0007669"/>
    <property type="project" value="UniProtKB-EC"/>
</dbReference>
<keyword evidence="13" id="KW-0804">Transcription</keyword>
<evidence type="ECO:0000256" key="10">
    <source>
        <dbReference type="ARBA" id="ARBA00022776"/>
    </source>
</evidence>
<proteinExistence type="predicted"/>
<evidence type="ECO:0000256" key="7">
    <source>
        <dbReference type="ARBA" id="ARBA00022618"/>
    </source>
</evidence>
<evidence type="ECO:0000259" key="19">
    <source>
        <dbReference type="PROSITE" id="PS50280"/>
    </source>
</evidence>
<feature type="compositionally biased region" description="Polar residues" evidence="18">
    <location>
        <begin position="74"/>
        <end position="88"/>
    </location>
</feature>
<evidence type="ECO:0000313" key="21">
    <source>
        <dbReference type="Proteomes" id="UP000694620"/>
    </source>
</evidence>
<comment type="catalytic activity">
    <reaction evidence="16">
        <text>L-lysyl(20)-[histone H4] + S-adenosyl-L-methionine = N(6)-methyl-L-lysyl(20)-[histone H4] + S-adenosyl-L-homocysteine + H(+)</text>
        <dbReference type="Rhea" id="RHEA:60344"/>
        <dbReference type="Rhea" id="RHEA-COMP:15554"/>
        <dbReference type="Rhea" id="RHEA-COMP:15555"/>
        <dbReference type="ChEBI" id="CHEBI:15378"/>
        <dbReference type="ChEBI" id="CHEBI:29969"/>
        <dbReference type="ChEBI" id="CHEBI:57856"/>
        <dbReference type="ChEBI" id="CHEBI:59789"/>
        <dbReference type="ChEBI" id="CHEBI:61929"/>
        <dbReference type="EC" id="2.1.1.361"/>
    </reaction>
</comment>
<feature type="region of interest" description="Disordered" evidence="18">
    <location>
        <begin position="1"/>
        <end position="46"/>
    </location>
</feature>
<dbReference type="GO" id="GO:0005634">
    <property type="term" value="C:nucleus"/>
    <property type="evidence" value="ECO:0007669"/>
    <property type="project" value="UniProtKB-SubCell"/>
</dbReference>
<dbReference type="PANTHER" id="PTHR46167">
    <property type="entry name" value="N-LYSINE METHYLTRANSFERASE KMT5A"/>
    <property type="match status" value="1"/>
</dbReference>
<dbReference type="AlphaFoldDB" id="A0A8C4THQ7"/>
<dbReference type="GO" id="GO:0043516">
    <property type="term" value="P:regulation of DNA damage response, signal transduction by p53 class mediator"/>
    <property type="evidence" value="ECO:0007669"/>
    <property type="project" value="TreeGrafter"/>
</dbReference>
<dbReference type="InterPro" id="IPR051760">
    <property type="entry name" value="KMT5A"/>
</dbReference>
<dbReference type="PANTHER" id="PTHR46167:SF1">
    <property type="entry name" value="N-LYSINE METHYLTRANSFERASE KMT5A"/>
    <property type="match status" value="1"/>
</dbReference>
<dbReference type="EC" id="2.1.1.361" evidence="3"/>
<dbReference type="PIRSF" id="PIRSF027717">
    <property type="entry name" value="Histone_H4-K20_mtfrase"/>
    <property type="match status" value="1"/>
</dbReference>
<keyword evidence="14" id="KW-0539">Nucleus</keyword>
<evidence type="ECO:0000256" key="5">
    <source>
        <dbReference type="ARBA" id="ARBA00022491"/>
    </source>
</evidence>
<keyword evidence="15" id="KW-0131">Cell cycle</keyword>
<keyword evidence="11" id="KW-0156">Chromatin regulator</keyword>
<accession>A0A8C4THQ7</accession>
<organism evidence="20 21">
    <name type="scientific">Erpetoichthys calabaricus</name>
    <name type="common">Rope fish</name>
    <name type="synonym">Calamoichthys calabaricus</name>
    <dbReference type="NCBI Taxonomy" id="27687"/>
    <lineage>
        <taxon>Eukaryota</taxon>
        <taxon>Metazoa</taxon>
        <taxon>Chordata</taxon>
        <taxon>Craniata</taxon>
        <taxon>Vertebrata</taxon>
        <taxon>Euteleostomi</taxon>
        <taxon>Actinopterygii</taxon>
        <taxon>Polypteriformes</taxon>
        <taxon>Polypteridae</taxon>
        <taxon>Erpetoichthys</taxon>
    </lineage>
</organism>
<evidence type="ECO:0000256" key="9">
    <source>
        <dbReference type="ARBA" id="ARBA00022691"/>
    </source>
</evidence>
<evidence type="ECO:0000256" key="1">
    <source>
        <dbReference type="ARBA" id="ARBA00004123"/>
    </source>
</evidence>
<dbReference type="CDD" id="cd10528">
    <property type="entry name" value="SET_SETD8"/>
    <property type="match status" value="1"/>
</dbReference>
<evidence type="ECO:0000256" key="6">
    <source>
        <dbReference type="ARBA" id="ARBA00022603"/>
    </source>
</evidence>
<dbReference type="OrthoDB" id="5560686at2759"/>
<dbReference type="InterPro" id="IPR001214">
    <property type="entry name" value="SET_dom"/>
</dbReference>
<name>A0A8C4THQ7_ERPCA</name>
<dbReference type="RefSeq" id="XP_028680302.1">
    <property type="nucleotide sequence ID" value="XM_028824469.2"/>
</dbReference>
<dbReference type="Proteomes" id="UP000694620">
    <property type="component" value="Chromosome 18"/>
</dbReference>
<evidence type="ECO:0000256" key="11">
    <source>
        <dbReference type="ARBA" id="ARBA00022853"/>
    </source>
</evidence>
<evidence type="ECO:0000256" key="4">
    <source>
        <dbReference type="ARBA" id="ARBA00022454"/>
    </source>
</evidence>
<evidence type="ECO:0000256" key="14">
    <source>
        <dbReference type="ARBA" id="ARBA00023242"/>
    </source>
</evidence>
<dbReference type="GeneID" id="114668619"/>
<keyword evidence="10" id="KW-0498">Mitosis</keyword>
<dbReference type="InterPro" id="IPR046341">
    <property type="entry name" value="SET_dom_sf"/>
</dbReference>
<dbReference type="GO" id="GO:0005700">
    <property type="term" value="C:polytene chromosome"/>
    <property type="evidence" value="ECO:0007669"/>
    <property type="project" value="TreeGrafter"/>
</dbReference>
<evidence type="ECO:0000256" key="17">
    <source>
        <dbReference type="ARBA" id="ARBA00048985"/>
    </source>
</evidence>
<feature type="domain" description="SET" evidence="19">
    <location>
        <begin position="215"/>
        <end position="336"/>
    </location>
</feature>
<dbReference type="SMART" id="SM00317">
    <property type="entry name" value="SET"/>
    <property type="match status" value="1"/>
</dbReference>
<feature type="region of interest" description="Disordered" evidence="18">
    <location>
        <begin position="110"/>
        <end position="175"/>
    </location>
</feature>
<reference evidence="20" key="3">
    <citation type="submission" date="2025-09" db="UniProtKB">
        <authorList>
            <consortium name="Ensembl"/>
        </authorList>
    </citation>
    <scope>IDENTIFICATION</scope>
</reference>
<dbReference type="FunFam" id="2.170.270.10:FF:000021">
    <property type="entry name" value="Histone-lysine N-methyltransferase"/>
    <property type="match status" value="1"/>
</dbReference>
<dbReference type="GO" id="GO:0032259">
    <property type="term" value="P:methylation"/>
    <property type="evidence" value="ECO:0007669"/>
    <property type="project" value="UniProtKB-KW"/>
</dbReference>
<comment type="catalytic activity">
    <reaction evidence="17">
        <text>L-lysyl-[protein] + S-adenosyl-L-methionine = N(6)-methyl-L-lysyl-[protein] + S-adenosyl-L-homocysteine + H(+)</text>
        <dbReference type="Rhea" id="RHEA:51736"/>
        <dbReference type="Rhea" id="RHEA-COMP:9752"/>
        <dbReference type="Rhea" id="RHEA-COMP:13053"/>
        <dbReference type="ChEBI" id="CHEBI:15378"/>
        <dbReference type="ChEBI" id="CHEBI:29969"/>
        <dbReference type="ChEBI" id="CHEBI:57856"/>
        <dbReference type="ChEBI" id="CHEBI:59789"/>
        <dbReference type="ChEBI" id="CHEBI:61929"/>
    </reaction>
</comment>
<comment type="subcellular location">
    <subcellularLocation>
        <location evidence="2">Chromosome</location>
    </subcellularLocation>
    <subcellularLocation>
        <location evidence="1">Nucleus</location>
    </subcellularLocation>
</comment>
<keyword evidence="7" id="KW-0132">Cell division</keyword>
<dbReference type="SUPFAM" id="SSF82199">
    <property type="entry name" value="SET domain"/>
    <property type="match status" value="1"/>
</dbReference>
<keyword evidence="6" id="KW-0489">Methyltransferase</keyword>
<evidence type="ECO:0000256" key="8">
    <source>
        <dbReference type="ARBA" id="ARBA00022679"/>
    </source>
</evidence>
<keyword evidence="9" id="KW-0949">S-adenosyl-L-methionine</keyword>
<keyword evidence="5" id="KW-0678">Repressor</keyword>
<reference evidence="20" key="2">
    <citation type="submission" date="2025-08" db="UniProtKB">
        <authorList>
            <consortium name="Ensembl"/>
        </authorList>
    </citation>
    <scope>IDENTIFICATION</scope>
</reference>
<keyword evidence="8" id="KW-0808">Transferase</keyword>
<dbReference type="GO" id="GO:0006357">
    <property type="term" value="P:regulation of transcription by RNA polymerase II"/>
    <property type="evidence" value="ECO:0007669"/>
    <property type="project" value="TreeGrafter"/>
</dbReference>
<evidence type="ECO:0000256" key="16">
    <source>
        <dbReference type="ARBA" id="ARBA00047784"/>
    </source>
</evidence>
<gene>
    <name evidence="20" type="primary">kmt5aa</name>
</gene>
<keyword evidence="12" id="KW-0805">Transcription regulation</keyword>
<evidence type="ECO:0000256" key="2">
    <source>
        <dbReference type="ARBA" id="ARBA00004286"/>
    </source>
</evidence>
<dbReference type="Ensembl" id="ENSECRT00000032448.1">
    <property type="protein sequence ID" value="ENSECRP00000031777.1"/>
    <property type="gene ID" value="ENSECRG00000021521.1"/>
</dbReference>
<evidence type="ECO:0000256" key="18">
    <source>
        <dbReference type="SAM" id="MobiDB-lite"/>
    </source>
</evidence>